<keyword evidence="2" id="KW-1185">Reference proteome</keyword>
<sequence length="205" mass="22782">MTRWISQFDCPANDWLPMVMGTPDGAEHVARQVADREGEGVRDYAEAVYPELKVIWENMRERQAAPVAVCVPVIPRSARPLVPASAYVQGWRCTPEDRVMETLTDLVSQPKHHRLGKPDVSVVELPAGPTCRVQEVLLNDVGDDGRRFIIEQIDHFVLPPACQEGMFKFTIPWSDPTLGPGISHLADEMAFSLSICSDETTNDSA</sequence>
<dbReference type="EMBL" id="JAVREL010000001">
    <property type="protein sequence ID" value="MDT0341521.1"/>
    <property type="molecule type" value="Genomic_DNA"/>
</dbReference>
<protein>
    <submittedName>
        <fullName evidence="1">Uncharacterized protein</fullName>
    </submittedName>
</protein>
<evidence type="ECO:0000313" key="2">
    <source>
        <dbReference type="Proteomes" id="UP001183246"/>
    </source>
</evidence>
<accession>A0ABU2MJ70</accession>
<evidence type="ECO:0000313" key="1">
    <source>
        <dbReference type="EMBL" id="MDT0341521.1"/>
    </source>
</evidence>
<dbReference type="Proteomes" id="UP001183246">
    <property type="component" value="Unassembled WGS sequence"/>
</dbReference>
<gene>
    <name evidence="1" type="ORF">RM590_02515</name>
</gene>
<name>A0ABU2MJ70_9ACTN</name>
<reference evidence="2" key="1">
    <citation type="submission" date="2023-07" db="EMBL/GenBank/DDBJ databases">
        <title>30 novel species of actinomycetes from the DSMZ collection.</title>
        <authorList>
            <person name="Nouioui I."/>
        </authorList>
    </citation>
    <scope>NUCLEOTIDE SEQUENCE [LARGE SCALE GENOMIC DNA]</scope>
    <source>
        <strain evidence="2">DSM 44938</strain>
    </source>
</reference>
<organism evidence="1 2">
    <name type="scientific">Streptomyces litchfieldiae</name>
    <dbReference type="NCBI Taxonomy" id="3075543"/>
    <lineage>
        <taxon>Bacteria</taxon>
        <taxon>Bacillati</taxon>
        <taxon>Actinomycetota</taxon>
        <taxon>Actinomycetes</taxon>
        <taxon>Kitasatosporales</taxon>
        <taxon>Streptomycetaceae</taxon>
        <taxon>Streptomyces</taxon>
    </lineage>
</organism>
<dbReference type="RefSeq" id="WP_311702649.1">
    <property type="nucleotide sequence ID" value="NZ_JAVREL010000001.1"/>
</dbReference>
<proteinExistence type="predicted"/>
<comment type="caution">
    <text evidence="1">The sequence shown here is derived from an EMBL/GenBank/DDBJ whole genome shotgun (WGS) entry which is preliminary data.</text>
</comment>